<comment type="catalytic activity">
    <reaction evidence="10 12">
        <text>2'-deoxycytidine + H2O + H(+) = 2'-deoxyuridine + NH4(+)</text>
        <dbReference type="Rhea" id="RHEA:13433"/>
        <dbReference type="ChEBI" id="CHEBI:15377"/>
        <dbReference type="ChEBI" id="CHEBI:15378"/>
        <dbReference type="ChEBI" id="CHEBI:15698"/>
        <dbReference type="ChEBI" id="CHEBI:16450"/>
        <dbReference type="ChEBI" id="CHEBI:28938"/>
        <dbReference type="EC" id="3.5.4.5"/>
    </reaction>
</comment>
<keyword evidence="6 12" id="KW-0479">Metal-binding</keyword>
<name>A0ABW4BII0_9LACO</name>
<sequence>MDDLIAAAQKARQNAYIPYSHFAVGAAVQVDGHIFAACNIENASYGLAMCAERNAMFQAVAAGYTHLEAIAVIGDTAGPISPCGACRQVMAEFFTPDAPVYLTNLHGQVQTTTVAALLPGAFTKGDLK</sequence>
<dbReference type="EC" id="3.5.4.5" evidence="4 12"/>
<comment type="catalytic activity">
    <reaction evidence="11 12">
        <text>cytidine + H2O + H(+) = uridine + NH4(+)</text>
        <dbReference type="Rhea" id="RHEA:16069"/>
        <dbReference type="ChEBI" id="CHEBI:15377"/>
        <dbReference type="ChEBI" id="CHEBI:15378"/>
        <dbReference type="ChEBI" id="CHEBI:16704"/>
        <dbReference type="ChEBI" id="CHEBI:17562"/>
        <dbReference type="ChEBI" id="CHEBI:28938"/>
        <dbReference type="EC" id="3.5.4.5"/>
    </reaction>
</comment>
<comment type="function">
    <text evidence="2 12">This enzyme scavenges exogenous and endogenous cytidine and 2'-deoxycytidine for UMP synthesis.</text>
</comment>
<reference evidence="15" key="1">
    <citation type="journal article" date="2019" name="Int. J. Syst. Evol. Microbiol.">
        <title>The Global Catalogue of Microorganisms (GCM) 10K type strain sequencing project: providing services to taxonomists for standard genome sequencing and annotation.</title>
        <authorList>
            <consortium name="The Broad Institute Genomics Platform"/>
            <consortium name="The Broad Institute Genome Sequencing Center for Infectious Disease"/>
            <person name="Wu L."/>
            <person name="Ma J."/>
        </authorList>
    </citation>
    <scope>NUCLEOTIDE SEQUENCE [LARGE SCALE GENOMIC DNA]</scope>
    <source>
        <strain evidence="15">CCM 9110</strain>
    </source>
</reference>
<evidence type="ECO:0000256" key="1">
    <source>
        <dbReference type="ARBA" id="ARBA00001947"/>
    </source>
</evidence>
<evidence type="ECO:0000313" key="14">
    <source>
        <dbReference type="EMBL" id="MFD1399999.1"/>
    </source>
</evidence>
<comment type="caution">
    <text evidence="14">The sequence shown here is derived from an EMBL/GenBank/DDBJ whole genome shotgun (WGS) entry which is preliminary data.</text>
</comment>
<dbReference type="EMBL" id="JBHTOA010000046">
    <property type="protein sequence ID" value="MFD1399999.1"/>
    <property type="molecule type" value="Genomic_DNA"/>
</dbReference>
<dbReference type="InterPro" id="IPR016193">
    <property type="entry name" value="Cytidine_deaminase-like"/>
</dbReference>
<evidence type="ECO:0000256" key="8">
    <source>
        <dbReference type="ARBA" id="ARBA00022833"/>
    </source>
</evidence>
<dbReference type="Pfam" id="PF00383">
    <property type="entry name" value="dCMP_cyt_deam_1"/>
    <property type="match status" value="1"/>
</dbReference>
<evidence type="ECO:0000259" key="13">
    <source>
        <dbReference type="PROSITE" id="PS51747"/>
    </source>
</evidence>
<evidence type="ECO:0000256" key="2">
    <source>
        <dbReference type="ARBA" id="ARBA00003949"/>
    </source>
</evidence>
<evidence type="ECO:0000256" key="6">
    <source>
        <dbReference type="ARBA" id="ARBA00022723"/>
    </source>
</evidence>
<dbReference type="CDD" id="cd01283">
    <property type="entry name" value="cytidine_deaminase"/>
    <property type="match status" value="1"/>
</dbReference>
<protein>
    <recommendedName>
        <fullName evidence="5 12">Cytidine deaminase</fullName>
        <ecNumber evidence="4 12">3.5.4.5</ecNumber>
    </recommendedName>
    <alternativeName>
        <fullName evidence="9 12">Cytidine aminohydrolase</fullName>
    </alternativeName>
</protein>
<dbReference type="SUPFAM" id="SSF53927">
    <property type="entry name" value="Cytidine deaminase-like"/>
    <property type="match status" value="1"/>
</dbReference>
<evidence type="ECO:0000256" key="10">
    <source>
        <dbReference type="ARBA" id="ARBA00049252"/>
    </source>
</evidence>
<evidence type="ECO:0000256" key="11">
    <source>
        <dbReference type="ARBA" id="ARBA00049558"/>
    </source>
</evidence>
<dbReference type="PROSITE" id="PS00903">
    <property type="entry name" value="CYT_DCMP_DEAMINASES_1"/>
    <property type="match status" value="1"/>
</dbReference>
<dbReference type="NCBIfam" id="TIGR01354">
    <property type="entry name" value="cyt_deam_tetra"/>
    <property type="match status" value="1"/>
</dbReference>
<dbReference type="NCBIfam" id="NF004064">
    <property type="entry name" value="PRK05578.1"/>
    <property type="match status" value="1"/>
</dbReference>
<evidence type="ECO:0000256" key="5">
    <source>
        <dbReference type="ARBA" id="ARBA00018266"/>
    </source>
</evidence>
<dbReference type="GO" id="GO:0004126">
    <property type="term" value="F:cytidine deaminase activity"/>
    <property type="evidence" value="ECO:0007669"/>
    <property type="project" value="UniProtKB-EC"/>
</dbReference>
<evidence type="ECO:0000256" key="12">
    <source>
        <dbReference type="RuleBase" id="RU364006"/>
    </source>
</evidence>
<accession>A0ABW4BII0</accession>
<keyword evidence="7 12" id="KW-0378">Hydrolase</keyword>
<keyword evidence="15" id="KW-1185">Reference proteome</keyword>
<dbReference type="Proteomes" id="UP001597199">
    <property type="component" value="Unassembled WGS sequence"/>
</dbReference>
<organism evidence="14 15">
    <name type="scientific">Lacticaseibacillus suilingensis</name>
    <dbReference type="NCBI Taxonomy" id="2799577"/>
    <lineage>
        <taxon>Bacteria</taxon>
        <taxon>Bacillati</taxon>
        <taxon>Bacillota</taxon>
        <taxon>Bacilli</taxon>
        <taxon>Lactobacillales</taxon>
        <taxon>Lactobacillaceae</taxon>
        <taxon>Lacticaseibacillus</taxon>
    </lineage>
</organism>
<evidence type="ECO:0000313" key="15">
    <source>
        <dbReference type="Proteomes" id="UP001597199"/>
    </source>
</evidence>
<evidence type="ECO:0000256" key="3">
    <source>
        <dbReference type="ARBA" id="ARBA00006576"/>
    </source>
</evidence>
<comment type="similarity">
    <text evidence="3 12">Belongs to the cytidine and deoxycytidylate deaminase family.</text>
</comment>
<dbReference type="InterPro" id="IPR006262">
    <property type="entry name" value="Cyt_deam_tetra"/>
</dbReference>
<dbReference type="RefSeq" id="WP_204118943.1">
    <property type="nucleotide sequence ID" value="NZ_BOLV01000009.1"/>
</dbReference>
<comment type="cofactor">
    <cofactor evidence="1 12">
        <name>Zn(2+)</name>
        <dbReference type="ChEBI" id="CHEBI:29105"/>
    </cofactor>
</comment>
<evidence type="ECO:0000256" key="9">
    <source>
        <dbReference type="ARBA" id="ARBA00032005"/>
    </source>
</evidence>
<feature type="domain" description="CMP/dCMP-type deaminase" evidence="13">
    <location>
        <begin position="1"/>
        <end position="125"/>
    </location>
</feature>
<gene>
    <name evidence="14" type="ORF">ACFQ41_11825</name>
</gene>
<dbReference type="PANTHER" id="PTHR11644">
    <property type="entry name" value="CYTIDINE DEAMINASE"/>
    <property type="match status" value="1"/>
</dbReference>
<dbReference type="InterPro" id="IPR016192">
    <property type="entry name" value="APOBEC/CMP_deaminase_Zn-bd"/>
</dbReference>
<keyword evidence="8 12" id="KW-0862">Zinc</keyword>
<dbReference type="PANTHER" id="PTHR11644:SF2">
    <property type="entry name" value="CYTIDINE DEAMINASE"/>
    <property type="match status" value="1"/>
</dbReference>
<dbReference type="InterPro" id="IPR050202">
    <property type="entry name" value="Cyt/Deoxycyt_deaminase"/>
</dbReference>
<evidence type="ECO:0000256" key="4">
    <source>
        <dbReference type="ARBA" id="ARBA00012783"/>
    </source>
</evidence>
<proteinExistence type="inferred from homology"/>
<dbReference type="InterPro" id="IPR002125">
    <property type="entry name" value="CMP_dCMP_dom"/>
</dbReference>
<dbReference type="Gene3D" id="3.40.140.10">
    <property type="entry name" value="Cytidine Deaminase, domain 2"/>
    <property type="match status" value="1"/>
</dbReference>
<evidence type="ECO:0000256" key="7">
    <source>
        <dbReference type="ARBA" id="ARBA00022801"/>
    </source>
</evidence>
<dbReference type="PROSITE" id="PS51747">
    <property type="entry name" value="CYT_DCMP_DEAMINASES_2"/>
    <property type="match status" value="1"/>
</dbReference>